<keyword evidence="5 9" id="KW-0479">Metal-binding</keyword>
<dbReference type="InterPro" id="IPR001128">
    <property type="entry name" value="Cyt_P450"/>
</dbReference>
<dbReference type="eggNOG" id="KOG0156">
    <property type="taxonomic scope" value="Eukaryota"/>
</dbReference>
<dbReference type="GO" id="GO:0005506">
    <property type="term" value="F:iron ion binding"/>
    <property type="evidence" value="ECO:0007669"/>
    <property type="project" value="InterPro"/>
</dbReference>
<dbReference type="AlphaFoldDB" id="G4T7N0"/>
<dbReference type="GO" id="GO:0016705">
    <property type="term" value="F:oxidoreductase activity, acting on paired donors, with incorporation or reduction of molecular oxygen"/>
    <property type="evidence" value="ECO:0007669"/>
    <property type="project" value="InterPro"/>
</dbReference>
<proteinExistence type="inferred from homology"/>
<keyword evidence="11" id="KW-1185">Reference proteome</keyword>
<dbReference type="STRING" id="1109443.G4T7N0"/>
<dbReference type="InterPro" id="IPR050364">
    <property type="entry name" value="Cytochrome_P450_fung"/>
</dbReference>
<evidence type="ECO:0000256" key="3">
    <source>
        <dbReference type="ARBA" id="ARBA00010617"/>
    </source>
</evidence>
<dbReference type="PRINTS" id="PR00463">
    <property type="entry name" value="EP450I"/>
</dbReference>
<evidence type="ECO:0000256" key="1">
    <source>
        <dbReference type="ARBA" id="ARBA00001971"/>
    </source>
</evidence>
<evidence type="ECO:0000256" key="7">
    <source>
        <dbReference type="ARBA" id="ARBA00023004"/>
    </source>
</evidence>
<dbReference type="GO" id="GO:0004497">
    <property type="term" value="F:monooxygenase activity"/>
    <property type="evidence" value="ECO:0007669"/>
    <property type="project" value="UniProtKB-KW"/>
</dbReference>
<dbReference type="PANTHER" id="PTHR46300:SF7">
    <property type="entry name" value="P450, PUTATIVE (EUROFUNG)-RELATED"/>
    <property type="match status" value="1"/>
</dbReference>
<dbReference type="EMBL" id="CAFZ01000012">
    <property type="protein sequence ID" value="CCA67347.1"/>
    <property type="molecule type" value="Genomic_DNA"/>
</dbReference>
<dbReference type="SUPFAM" id="SSF48264">
    <property type="entry name" value="Cytochrome P450"/>
    <property type="match status" value="1"/>
</dbReference>
<protein>
    <submittedName>
        <fullName evidence="10">Related to O-methylsterigmatocystin oxidoreductase</fullName>
    </submittedName>
</protein>
<evidence type="ECO:0000256" key="4">
    <source>
        <dbReference type="ARBA" id="ARBA00022617"/>
    </source>
</evidence>
<keyword evidence="7 9" id="KW-0408">Iron</keyword>
<gene>
    <name evidence="10" type="ORF">PIIN_01177</name>
</gene>
<accession>G4T7N0</accession>
<organism evidence="10 11">
    <name type="scientific">Serendipita indica (strain DSM 11827)</name>
    <name type="common">Root endophyte fungus</name>
    <name type="synonym">Piriformospora indica</name>
    <dbReference type="NCBI Taxonomy" id="1109443"/>
    <lineage>
        <taxon>Eukaryota</taxon>
        <taxon>Fungi</taxon>
        <taxon>Dikarya</taxon>
        <taxon>Basidiomycota</taxon>
        <taxon>Agaricomycotina</taxon>
        <taxon>Agaricomycetes</taxon>
        <taxon>Sebacinales</taxon>
        <taxon>Serendipitaceae</taxon>
        <taxon>Serendipita</taxon>
    </lineage>
</organism>
<dbReference type="GO" id="GO:0020037">
    <property type="term" value="F:heme binding"/>
    <property type="evidence" value="ECO:0007669"/>
    <property type="project" value="InterPro"/>
</dbReference>
<dbReference type="OMA" id="PAMWENP"/>
<dbReference type="InterPro" id="IPR002401">
    <property type="entry name" value="Cyt_P450_E_grp-I"/>
</dbReference>
<keyword evidence="8" id="KW-0503">Monooxygenase</keyword>
<evidence type="ECO:0000256" key="2">
    <source>
        <dbReference type="ARBA" id="ARBA00005179"/>
    </source>
</evidence>
<name>G4T7N0_SERID</name>
<dbReference type="InterPro" id="IPR036396">
    <property type="entry name" value="Cyt_P450_sf"/>
</dbReference>
<evidence type="ECO:0000256" key="8">
    <source>
        <dbReference type="ARBA" id="ARBA00023033"/>
    </source>
</evidence>
<dbReference type="OrthoDB" id="2789670at2759"/>
<dbReference type="InParanoid" id="G4T7N0"/>
<keyword evidence="4 9" id="KW-0349">Heme</keyword>
<evidence type="ECO:0000256" key="5">
    <source>
        <dbReference type="ARBA" id="ARBA00022723"/>
    </source>
</evidence>
<sequence length="216" mass="24957">MLWQIYTLPVSIQPPQCLHSFFTPCSSFRRSRKKLQAEVDSVIGRERLPTVKYRRELPYTNAVWKEALRFTPAVPLALPRCSSEDQIVYGYFIPKGSVINPHFGSMLNDPKIWGDPKVFRPERFLSPDAGALPDPTVLVFGFRTRMCPGMHFADRTRFHLAVCVMALFNVSPLPGQTVPWYEEVEYTKHSSDCPWYSNMPSLLETKKQSTFWLHSR</sequence>
<dbReference type="Gene3D" id="1.10.630.10">
    <property type="entry name" value="Cytochrome P450"/>
    <property type="match status" value="1"/>
</dbReference>
<keyword evidence="6" id="KW-0560">Oxidoreductase</keyword>
<reference evidence="10 11" key="1">
    <citation type="journal article" date="2011" name="PLoS Pathog.">
        <title>Endophytic Life Strategies Decoded by Genome and Transcriptome Analyses of the Mutualistic Root Symbiont Piriformospora indica.</title>
        <authorList>
            <person name="Zuccaro A."/>
            <person name="Lahrmann U."/>
            <person name="Guldener U."/>
            <person name="Langen G."/>
            <person name="Pfiffi S."/>
            <person name="Biedenkopf D."/>
            <person name="Wong P."/>
            <person name="Samans B."/>
            <person name="Grimm C."/>
            <person name="Basiewicz M."/>
            <person name="Murat C."/>
            <person name="Martin F."/>
            <person name="Kogel K.H."/>
        </authorList>
    </citation>
    <scope>NUCLEOTIDE SEQUENCE [LARGE SCALE GENOMIC DNA]</scope>
    <source>
        <strain evidence="10 11">DSM 11827</strain>
    </source>
</reference>
<comment type="pathway">
    <text evidence="2">Secondary metabolite biosynthesis.</text>
</comment>
<feature type="binding site" description="axial binding residue" evidence="9">
    <location>
        <position position="147"/>
    </location>
    <ligand>
        <name>heme</name>
        <dbReference type="ChEBI" id="CHEBI:30413"/>
    </ligand>
    <ligandPart>
        <name>Fe</name>
        <dbReference type="ChEBI" id="CHEBI:18248"/>
    </ligandPart>
</feature>
<dbReference type="HOGENOM" id="CLU_1278052_0_0_1"/>
<comment type="caution">
    <text evidence="10">The sequence shown here is derived from an EMBL/GenBank/DDBJ whole genome shotgun (WGS) entry which is preliminary data.</text>
</comment>
<dbReference type="Proteomes" id="UP000007148">
    <property type="component" value="Unassembled WGS sequence"/>
</dbReference>
<evidence type="ECO:0000256" key="9">
    <source>
        <dbReference type="PIRSR" id="PIRSR602401-1"/>
    </source>
</evidence>
<evidence type="ECO:0000256" key="6">
    <source>
        <dbReference type="ARBA" id="ARBA00023002"/>
    </source>
</evidence>
<dbReference type="Pfam" id="PF00067">
    <property type="entry name" value="p450"/>
    <property type="match status" value="1"/>
</dbReference>
<evidence type="ECO:0000313" key="11">
    <source>
        <dbReference type="Proteomes" id="UP000007148"/>
    </source>
</evidence>
<comment type="similarity">
    <text evidence="3">Belongs to the cytochrome P450 family.</text>
</comment>
<evidence type="ECO:0000313" key="10">
    <source>
        <dbReference type="EMBL" id="CCA67347.1"/>
    </source>
</evidence>
<dbReference type="PANTHER" id="PTHR46300">
    <property type="entry name" value="P450, PUTATIVE (EUROFUNG)-RELATED-RELATED"/>
    <property type="match status" value="1"/>
</dbReference>
<comment type="cofactor">
    <cofactor evidence="1 9">
        <name>heme</name>
        <dbReference type="ChEBI" id="CHEBI:30413"/>
    </cofactor>
</comment>